<proteinExistence type="predicted"/>
<evidence type="ECO:0000313" key="2">
    <source>
        <dbReference type="Proteomes" id="UP000271098"/>
    </source>
</evidence>
<dbReference type="Proteomes" id="UP000271098">
    <property type="component" value="Unassembled WGS sequence"/>
</dbReference>
<dbReference type="WBParaSite" id="GPUH_0002089901-mRNA-1">
    <property type="protein sequence ID" value="GPUH_0002089901-mRNA-1"/>
    <property type="gene ID" value="GPUH_0002089901"/>
</dbReference>
<reference evidence="3" key="1">
    <citation type="submission" date="2016-06" db="UniProtKB">
        <authorList>
            <consortium name="WormBaseParasite"/>
        </authorList>
    </citation>
    <scope>IDENTIFICATION</scope>
</reference>
<gene>
    <name evidence="1" type="ORF">GPUH_LOCUS20872</name>
</gene>
<dbReference type="Gene3D" id="1.20.5.1500">
    <property type="match status" value="1"/>
</dbReference>
<keyword evidence="2" id="KW-1185">Reference proteome</keyword>
<dbReference type="AlphaFoldDB" id="A0A183EIT3"/>
<protein>
    <submittedName>
        <fullName evidence="3">Transposase</fullName>
    </submittedName>
</protein>
<evidence type="ECO:0000313" key="3">
    <source>
        <dbReference type="WBParaSite" id="GPUH_0002089901-mRNA-1"/>
    </source>
</evidence>
<sequence length="59" mass="7205">MHEEWFGVKYDSDSELEPAEYERRREIIATKMVIIEKMYAETKQRIYEEKMKLASSHYS</sequence>
<name>A0A183EIT3_9BILA</name>
<accession>A0A183EIT3</accession>
<organism evidence="3">
    <name type="scientific">Gongylonema pulchrum</name>
    <dbReference type="NCBI Taxonomy" id="637853"/>
    <lineage>
        <taxon>Eukaryota</taxon>
        <taxon>Metazoa</taxon>
        <taxon>Ecdysozoa</taxon>
        <taxon>Nematoda</taxon>
        <taxon>Chromadorea</taxon>
        <taxon>Rhabditida</taxon>
        <taxon>Spirurina</taxon>
        <taxon>Spiruromorpha</taxon>
        <taxon>Spiruroidea</taxon>
        <taxon>Gongylonematidae</taxon>
        <taxon>Gongylonema</taxon>
    </lineage>
</organism>
<reference evidence="1 2" key="2">
    <citation type="submission" date="2018-11" db="EMBL/GenBank/DDBJ databases">
        <authorList>
            <consortium name="Pathogen Informatics"/>
        </authorList>
    </citation>
    <scope>NUCLEOTIDE SEQUENCE [LARGE SCALE GENOMIC DNA]</scope>
</reference>
<dbReference type="EMBL" id="UYRT01091338">
    <property type="protein sequence ID" value="VDN37001.1"/>
    <property type="molecule type" value="Genomic_DNA"/>
</dbReference>
<evidence type="ECO:0000313" key="1">
    <source>
        <dbReference type="EMBL" id="VDN37001.1"/>
    </source>
</evidence>